<evidence type="ECO:0000313" key="3">
    <source>
        <dbReference type="Proteomes" id="UP000355283"/>
    </source>
</evidence>
<accession>A0A4D9CV76</accession>
<organism evidence="2 3">
    <name type="scientific">Nannochloropsis salina CCMP1776</name>
    <dbReference type="NCBI Taxonomy" id="1027361"/>
    <lineage>
        <taxon>Eukaryota</taxon>
        <taxon>Sar</taxon>
        <taxon>Stramenopiles</taxon>
        <taxon>Ochrophyta</taxon>
        <taxon>Eustigmatophyceae</taxon>
        <taxon>Eustigmatales</taxon>
        <taxon>Monodopsidaceae</taxon>
        <taxon>Microchloropsis</taxon>
        <taxon>Microchloropsis salina</taxon>
    </lineage>
</organism>
<dbReference type="EMBL" id="SDOX01000104">
    <property type="protein sequence ID" value="TFJ82484.1"/>
    <property type="molecule type" value="Genomic_DNA"/>
</dbReference>
<feature type="transmembrane region" description="Helical" evidence="1">
    <location>
        <begin position="35"/>
        <end position="56"/>
    </location>
</feature>
<gene>
    <name evidence="2" type="ORF">NSK_006203</name>
</gene>
<keyword evidence="1" id="KW-1133">Transmembrane helix</keyword>
<keyword evidence="1" id="KW-0472">Membrane</keyword>
<reference evidence="2 3" key="1">
    <citation type="submission" date="2019-01" db="EMBL/GenBank/DDBJ databases">
        <title>Nuclear Genome Assembly of the Microalgal Biofuel strain Nannochloropsis salina CCMP1776.</title>
        <authorList>
            <person name="Hovde B."/>
        </authorList>
    </citation>
    <scope>NUCLEOTIDE SEQUENCE [LARGE SCALE GENOMIC DNA]</scope>
    <source>
        <strain evidence="2 3">CCMP1776</strain>
    </source>
</reference>
<sequence length="132" mass="14905">FFAFLLRRIRASFPSSSPSSPLPSLISLKSLLPPFLRLVFLALTVLLSFAAVWLPFCLSDDQGCLQGVLHGGQFLLDPLLLDALTHFGPFAYPDVRLLDAWHRFRSQDLPQAAARYSVRNRPSDRYIFKSLN</sequence>
<keyword evidence="3" id="KW-1185">Reference proteome</keyword>
<dbReference type="Proteomes" id="UP000355283">
    <property type="component" value="Unassembled WGS sequence"/>
</dbReference>
<comment type="caution">
    <text evidence="2">The sequence shown here is derived from an EMBL/GenBank/DDBJ whole genome shotgun (WGS) entry which is preliminary data.</text>
</comment>
<protein>
    <submittedName>
        <fullName evidence="2">Uncharacterized protein</fullName>
    </submittedName>
</protein>
<evidence type="ECO:0000256" key="1">
    <source>
        <dbReference type="SAM" id="Phobius"/>
    </source>
</evidence>
<keyword evidence="1" id="KW-0812">Transmembrane</keyword>
<name>A0A4D9CV76_9STRA</name>
<proteinExistence type="predicted"/>
<feature type="non-terminal residue" evidence="2">
    <location>
        <position position="1"/>
    </location>
</feature>
<dbReference type="AlphaFoldDB" id="A0A4D9CV76"/>
<evidence type="ECO:0000313" key="2">
    <source>
        <dbReference type="EMBL" id="TFJ82484.1"/>
    </source>
</evidence>